<proteinExistence type="predicted"/>
<evidence type="ECO:0000313" key="2">
    <source>
        <dbReference type="EMBL" id="PRY50331.1"/>
    </source>
</evidence>
<evidence type="ECO:0000313" key="3">
    <source>
        <dbReference type="Proteomes" id="UP000238034"/>
    </source>
</evidence>
<dbReference type="AlphaFoldDB" id="A0A2T0TXD0"/>
<gene>
    <name evidence="2" type="ORF">B0I27_10952</name>
</gene>
<dbReference type="RefSeq" id="WP_106294353.1">
    <property type="nucleotide sequence ID" value="NZ_PVTH01000009.1"/>
</dbReference>
<dbReference type="Proteomes" id="UP000238034">
    <property type="component" value="Unassembled WGS sequence"/>
</dbReference>
<feature type="domain" description="MaoC-like" evidence="1">
    <location>
        <begin position="11"/>
        <end position="130"/>
    </location>
</feature>
<dbReference type="Pfam" id="PF01575">
    <property type="entry name" value="MaoC_dehydratas"/>
    <property type="match status" value="1"/>
</dbReference>
<dbReference type="CDD" id="cd03450">
    <property type="entry name" value="NodN"/>
    <property type="match status" value="1"/>
</dbReference>
<evidence type="ECO:0000259" key="1">
    <source>
        <dbReference type="Pfam" id="PF01575"/>
    </source>
</evidence>
<dbReference type="InterPro" id="IPR039375">
    <property type="entry name" value="NodN-like"/>
</dbReference>
<protein>
    <submittedName>
        <fullName evidence="2">Acyl dehydratase</fullName>
    </submittedName>
</protein>
<dbReference type="EMBL" id="PVTH01000009">
    <property type="protein sequence ID" value="PRY50331.1"/>
    <property type="molecule type" value="Genomic_DNA"/>
</dbReference>
<keyword evidence="3" id="KW-1185">Reference proteome</keyword>
<dbReference type="SUPFAM" id="SSF54637">
    <property type="entry name" value="Thioesterase/thiol ester dehydrase-isomerase"/>
    <property type="match status" value="1"/>
</dbReference>
<accession>A0A2T0TXD0</accession>
<organism evidence="2 3">
    <name type="scientific">Arcticibacter pallidicorallinus</name>
    <dbReference type="NCBI Taxonomy" id="1259464"/>
    <lineage>
        <taxon>Bacteria</taxon>
        <taxon>Pseudomonadati</taxon>
        <taxon>Bacteroidota</taxon>
        <taxon>Sphingobacteriia</taxon>
        <taxon>Sphingobacteriales</taxon>
        <taxon>Sphingobacteriaceae</taxon>
        <taxon>Arcticibacter</taxon>
    </lineage>
</organism>
<comment type="caution">
    <text evidence="2">The sequence shown here is derived from an EMBL/GenBank/DDBJ whole genome shotgun (WGS) entry which is preliminary data.</text>
</comment>
<dbReference type="InterPro" id="IPR029069">
    <property type="entry name" value="HotDog_dom_sf"/>
</dbReference>
<dbReference type="PANTHER" id="PTHR42993">
    <property type="entry name" value="MAOC-LIKE DEHYDRATASE DOMAIN-CONTAINING PROTEIN"/>
    <property type="match status" value="1"/>
</dbReference>
<dbReference type="OrthoDB" id="9801735at2"/>
<reference evidence="2 3" key="1">
    <citation type="submission" date="2018-03" db="EMBL/GenBank/DDBJ databases">
        <title>Genomic Encyclopedia of Type Strains, Phase III (KMG-III): the genomes of soil and plant-associated and newly described type strains.</title>
        <authorList>
            <person name="Whitman W."/>
        </authorList>
    </citation>
    <scope>NUCLEOTIDE SEQUENCE [LARGE SCALE GENOMIC DNA]</scope>
    <source>
        <strain evidence="2 3">CGMCC 1.9313</strain>
    </source>
</reference>
<dbReference type="PANTHER" id="PTHR42993:SF1">
    <property type="entry name" value="MAOC-LIKE DEHYDRATASE DOMAIN-CONTAINING PROTEIN"/>
    <property type="match status" value="1"/>
</dbReference>
<dbReference type="Gene3D" id="3.10.129.10">
    <property type="entry name" value="Hotdog Thioesterase"/>
    <property type="match status" value="1"/>
</dbReference>
<name>A0A2T0TXD0_9SPHI</name>
<sequence>MITISNFQDFEQYKGQELGISAYHKITQDQINKFAEATLDRQWIHTDPERAAQESPFKATIAHGYLTLSLIPYLWQQIVSIQNLKMEINYGVESLRFGQAVRVDSEVRLKAKLSDIVNLRGTVKATVEVTLEIKDEKKSAFNGEAVFLYHFHS</sequence>
<dbReference type="InterPro" id="IPR002539">
    <property type="entry name" value="MaoC-like_dom"/>
</dbReference>